<evidence type="ECO:0000313" key="4">
    <source>
        <dbReference type="WBParaSite" id="SCUD_0000827501-mRNA-1"/>
    </source>
</evidence>
<organism evidence="4">
    <name type="scientific">Schistosoma curassoni</name>
    <dbReference type="NCBI Taxonomy" id="6186"/>
    <lineage>
        <taxon>Eukaryota</taxon>
        <taxon>Metazoa</taxon>
        <taxon>Spiralia</taxon>
        <taxon>Lophotrochozoa</taxon>
        <taxon>Platyhelminthes</taxon>
        <taxon>Trematoda</taxon>
        <taxon>Digenea</taxon>
        <taxon>Strigeidida</taxon>
        <taxon>Schistosomatoidea</taxon>
        <taxon>Schistosomatidae</taxon>
        <taxon>Schistosoma</taxon>
    </lineage>
</organism>
<proteinExistence type="predicted"/>
<keyword evidence="3" id="KW-1185">Reference proteome</keyword>
<dbReference type="EMBL" id="UZAK01032669">
    <property type="protein sequence ID" value="VDP29951.1"/>
    <property type="molecule type" value="Genomic_DNA"/>
</dbReference>
<dbReference type="WBParaSite" id="SCUD_0000827501-mRNA-1">
    <property type="protein sequence ID" value="SCUD_0000827501-mRNA-1"/>
    <property type="gene ID" value="SCUD_0000827501"/>
</dbReference>
<evidence type="ECO:0000313" key="3">
    <source>
        <dbReference type="Proteomes" id="UP000279833"/>
    </source>
</evidence>
<feature type="compositionally biased region" description="Basic residues" evidence="1">
    <location>
        <begin position="114"/>
        <end position="139"/>
    </location>
</feature>
<reference evidence="4" key="1">
    <citation type="submission" date="2016-06" db="UniProtKB">
        <authorList>
            <consortium name="WormBaseParasite"/>
        </authorList>
    </citation>
    <scope>IDENTIFICATION</scope>
</reference>
<feature type="region of interest" description="Disordered" evidence="1">
    <location>
        <begin position="95"/>
        <end position="139"/>
    </location>
</feature>
<name>A0A183JZW7_9TREM</name>
<dbReference type="STRING" id="6186.A0A183JZW7"/>
<sequence>MQPINRPVHITAPLRIPTKLAAALPFAYKPKPSRKEALAMLGGDPVKAALNAEIPAPVKTADEMESESRQELIMRLRQLHSDFMQRQKEKMINRVTKHKKQLAKENAIKAANERKRRKQYFARRSSRGGKRARRPNGED</sequence>
<dbReference type="Proteomes" id="UP000279833">
    <property type="component" value="Unassembled WGS sequence"/>
</dbReference>
<evidence type="ECO:0000256" key="1">
    <source>
        <dbReference type="SAM" id="MobiDB-lite"/>
    </source>
</evidence>
<accession>A0A183JZW7</accession>
<dbReference type="AlphaFoldDB" id="A0A183JZW7"/>
<protein>
    <submittedName>
        <fullName evidence="4">rRNA-processing protein fcf2</fullName>
    </submittedName>
</protein>
<feature type="compositionally biased region" description="Basic and acidic residues" evidence="1">
    <location>
        <begin position="102"/>
        <end position="113"/>
    </location>
</feature>
<evidence type="ECO:0000313" key="2">
    <source>
        <dbReference type="EMBL" id="VDP29951.1"/>
    </source>
</evidence>
<gene>
    <name evidence="2" type="ORF">SCUD_LOCUS8275</name>
</gene>
<reference evidence="2 3" key="2">
    <citation type="submission" date="2018-11" db="EMBL/GenBank/DDBJ databases">
        <authorList>
            <consortium name="Pathogen Informatics"/>
        </authorList>
    </citation>
    <scope>NUCLEOTIDE SEQUENCE [LARGE SCALE GENOMIC DNA]</scope>
    <source>
        <strain evidence="2">Dakar</strain>
        <strain evidence="3">Dakar, Senegal</strain>
    </source>
</reference>